<evidence type="ECO:0000313" key="4">
    <source>
        <dbReference type="Proteomes" id="UP000287224"/>
    </source>
</evidence>
<keyword evidence="2" id="KW-0812">Transmembrane</keyword>
<feature type="transmembrane region" description="Helical" evidence="2">
    <location>
        <begin position="20"/>
        <end position="39"/>
    </location>
</feature>
<dbReference type="AlphaFoldDB" id="A0A401ZD68"/>
<keyword evidence="2" id="KW-0472">Membrane</keyword>
<proteinExistence type="predicted"/>
<sequence>MRDKVAEFDEDYKDIGERILGGFTQLVGYAGPFLLMAWIGSDLGKFFTPTMDMVPAYGLAFTIEGVIASCTVAMGRAFAELSSGKPNFGRTAMVVLIWLILNSSSAFGLYLVITHNNQIAQGSIEQLSMVIRVIAVALADLGCSAVLMFKGRSLQKHIESIRKRATAIGELADAQRSIEEADKNAELREQMMKSTLQIQEDLSTKIGEAVSMVMTSILEKMEKALKDDEKNERGYGRR</sequence>
<feature type="transmembrane region" description="Helical" evidence="2">
    <location>
        <begin position="59"/>
        <end position="79"/>
    </location>
</feature>
<gene>
    <name evidence="3" type="ORF">KDAU_21120</name>
</gene>
<feature type="transmembrane region" description="Helical" evidence="2">
    <location>
        <begin position="91"/>
        <end position="113"/>
    </location>
</feature>
<protein>
    <submittedName>
        <fullName evidence="3">Uncharacterized protein</fullName>
    </submittedName>
</protein>
<evidence type="ECO:0000313" key="3">
    <source>
        <dbReference type="EMBL" id="GCE04783.1"/>
    </source>
</evidence>
<dbReference type="EMBL" id="BIFQ01000001">
    <property type="protein sequence ID" value="GCE04783.1"/>
    <property type="molecule type" value="Genomic_DNA"/>
</dbReference>
<comment type="caution">
    <text evidence="3">The sequence shown here is derived from an EMBL/GenBank/DDBJ whole genome shotgun (WGS) entry which is preliminary data.</text>
</comment>
<keyword evidence="1" id="KW-0175">Coiled coil</keyword>
<accession>A0A401ZD68</accession>
<feature type="coiled-coil region" evidence="1">
    <location>
        <begin position="164"/>
        <end position="191"/>
    </location>
</feature>
<reference evidence="4" key="1">
    <citation type="submission" date="2018-12" db="EMBL/GenBank/DDBJ databases">
        <title>Tengunoibacter tsumagoiensis gen. nov., sp. nov., Dictyobacter kobayashii sp. nov., D. alpinus sp. nov., and D. joshuensis sp. nov. and description of Dictyobacteraceae fam. nov. within the order Ktedonobacterales isolated from Tengu-no-mugimeshi.</title>
        <authorList>
            <person name="Wang C.M."/>
            <person name="Zheng Y."/>
            <person name="Sakai Y."/>
            <person name="Toyoda A."/>
            <person name="Minakuchi Y."/>
            <person name="Abe K."/>
            <person name="Yokota A."/>
            <person name="Yabe S."/>
        </authorList>
    </citation>
    <scope>NUCLEOTIDE SEQUENCE [LARGE SCALE GENOMIC DNA]</scope>
    <source>
        <strain evidence="4">S-27</strain>
    </source>
</reference>
<dbReference type="Proteomes" id="UP000287224">
    <property type="component" value="Unassembled WGS sequence"/>
</dbReference>
<evidence type="ECO:0000256" key="1">
    <source>
        <dbReference type="SAM" id="Coils"/>
    </source>
</evidence>
<feature type="transmembrane region" description="Helical" evidence="2">
    <location>
        <begin position="129"/>
        <end position="149"/>
    </location>
</feature>
<organism evidence="3 4">
    <name type="scientific">Dictyobacter aurantiacus</name>
    <dbReference type="NCBI Taxonomy" id="1936993"/>
    <lineage>
        <taxon>Bacteria</taxon>
        <taxon>Bacillati</taxon>
        <taxon>Chloroflexota</taxon>
        <taxon>Ktedonobacteria</taxon>
        <taxon>Ktedonobacterales</taxon>
        <taxon>Dictyobacteraceae</taxon>
        <taxon>Dictyobacter</taxon>
    </lineage>
</organism>
<keyword evidence="2" id="KW-1133">Transmembrane helix</keyword>
<keyword evidence="4" id="KW-1185">Reference proteome</keyword>
<evidence type="ECO:0000256" key="2">
    <source>
        <dbReference type="SAM" id="Phobius"/>
    </source>
</evidence>
<name>A0A401ZD68_9CHLR</name>